<organism evidence="2 3">
    <name type="scientific">Gigaspora margarita</name>
    <dbReference type="NCBI Taxonomy" id="4874"/>
    <lineage>
        <taxon>Eukaryota</taxon>
        <taxon>Fungi</taxon>
        <taxon>Fungi incertae sedis</taxon>
        <taxon>Mucoromycota</taxon>
        <taxon>Glomeromycotina</taxon>
        <taxon>Glomeromycetes</taxon>
        <taxon>Diversisporales</taxon>
        <taxon>Gigasporaceae</taxon>
        <taxon>Gigaspora</taxon>
    </lineage>
</organism>
<evidence type="ECO:0000313" key="2">
    <source>
        <dbReference type="EMBL" id="CAG8790018.1"/>
    </source>
</evidence>
<dbReference type="Proteomes" id="UP000789901">
    <property type="component" value="Unassembled WGS sequence"/>
</dbReference>
<protein>
    <submittedName>
        <fullName evidence="2">35287_t:CDS:1</fullName>
    </submittedName>
</protein>
<feature type="compositionally biased region" description="Polar residues" evidence="1">
    <location>
        <begin position="14"/>
        <end position="26"/>
    </location>
</feature>
<reference evidence="2 3" key="1">
    <citation type="submission" date="2021-06" db="EMBL/GenBank/DDBJ databases">
        <authorList>
            <person name="Kallberg Y."/>
            <person name="Tangrot J."/>
            <person name="Rosling A."/>
        </authorList>
    </citation>
    <scope>NUCLEOTIDE SEQUENCE [LARGE SCALE GENOMIC DNA]</scope>
    <source>
        <strain evidence="2 3">120-4 pot B 10/14</strain>
    </source>
</reference>
<name>A0ABN7VP38_GIGMA</name>
<accession>A0ABN7VP38</accession>
<proteinExistence type="predicted"/>
<sequence length="66" mass="7498">EKMDENAKDIFIGKNSNSLITNNSNDDSLENKENTEIDQLKTGLQYPNTYIVYGITIKGKTKDRSE</sequence>
<gene>
    <name evidence="2" type="ORF">GMARGA_LOCUS21093</name>
</gene>
<evidence type="ECO:0000313" key="3">
    <source>
        <dbReference type="Proteomes" id="UP000789901"/>
    </source>
</evidence>
<evidence type="ECO:0000256" key="1">
    <source>
        <dbReference type="SAM" id="MobiDB-lite"/>
    </source>
</evidence>
<comment type="caution">
    <text evidence="2">The sequence shown here is derived from an EMBL/GenBank/DDBJ whole genome shotgun (WGS) entry which is preliminary data.</text>
</comment>
<feature type="region of interest" description="Disordered" evidence="1">
    <location>
        <begin position="1"/>
        <end position="31"/>
    </location>
</feature>
<feature type="non-terminal residue" evidence="2">
    <location>
        <position position="1"/>
    </location>
</feature>
<dbReference type="EMBL" id="CAJVQB010019136">
    <property type="protein sequence ID" value="CAG8790018.1"/>
    <property type="molecule type" value="Genomic_DNA"/>
</dbReference>
<keyword evidence="3" id="KW-1185">Reference proteome</keyword>